<gene>
    <name evidence="1" type="ORF">L3X38_041784</name>
</gene>
<protein>
    <submittedName>
        <fullName evidence="1">Uncharacterized protein</fullName>
    </submittedName>
</protein>
<dbReference type="AlphaFoldDB" id="A0AAD4UV00"/>
<accession>A0AAD4UV00</accession>
<name>A0AAD4UV00_PRUDU</name>
<evidence type="ECO:0000313" key="2">
    <source>
        <dbReference type="Proteomes" id="UP001054821"/>
    </source>
</evidence>
<comment type="caution">
    <text evidence="1">The sequence shown here is derived from an EMBL/GenBank/DDBJ whole genome shotgun (WGS) entry which is preliminary data.</text>
</comment>
<dbReference type="EMBL" id="JAJFAZ020000008">
    <property type="protein sequence ID" value="KAI5312611.1"/>
    <property type="molecule type" value="Genomic_DNA"/>
</dbReference>
<keyword evidence="2" id="KW-1185">Reference proteome</keyword>
<dbReference type="Proteomes" id="UP001054821">
    <property type="component" value="Chromosome 8"/>
</dbReference>
<organism evidence="1 2">
    <name type="scientific">Prunus dulcis</name>
    <name type="common">Almond</name>
    <name type="synonym">Amygdalus dulcis</name>
    <dbReference type="NCBI Taxonomy" id="3755"/>
    <lineage>
        <taxon>Eukaryota</taxon>
        <taxon>Viridiplantae</taxon>
        <taxon>Streptophyta</taxon>
        <taxon>Embryophyta</taxon>
        <taxon>Tracheophyta</taxon>
        <taxon>Spermatophyta</taxon>
        <taxon>Magnoliopsida</taxon>
        <taxon>eudicotyledons</taxon>
        <taxon>Gunneridae</taxon>
        <taxon>Pentapetalae</taxon>
        <taxon>rosids</taxon>
        <taxon>fabids</taxon>
        <taxon>Rosales</taxon>
        <taxon>Rosaceae</taxon>
        <taxon>Amygdaloideae</taxon>
        <taxon>Amygdaleae</taxon>
        <taxon>Prunus</taxon>
    </lineage>
</organism>
<evidence type="ECO:0000313" key="1">
    <source>
        <dbReference type="EMBL" id="KAI5312611.1"/>
    </source>
</evidence>
<sequence>MEKSSYLRTLELQKASCLYAQAREVLPNKMEWKKVKEKGRGWLDKIKVFSAYKKSYFLPSKDNSPGCCKPPSNHENSSKASILSGTLQFHSLFFHLPPFSLSKPTSRESKHNLSSLEPFDFKPCSSIASYFLFCQITQELDEAFVKLLEIC</sequence>
<proteinExistence type="predicted"/>
<reference evidence="1 2" key="1">
    <citation type="journal article" date="2022" name="G3 (Bethesda)">
        <title>Whole-genome sequence and methylome profiling of the almond [Prunus dulcis (Mill.) D.A. Webb] cultivar 'Nonpareil'.</title>
        <authorList>
            <person name="D'Amico-Willman K.M."/>
            <person name="Ouma W.Z."/>
            <person name="Meulia T."/>
            <person name="Sideli G.M."/>
            <person name="Gradziel T.M."/>
            <person name="Fresnedo-Ramirez J."/>
        </authorList>
    </citation>
    <scope>NUCLEOTIDE SEQUENCE [LARGE SCALE GENOMIC DNA]</scope>
    <source>
        <strain evidence="1">Clone GOH B32 T37-40</strain>
    </source>
</reference>